<evidence type="ECO:0000313" key="2">
    <source>
        <dbReference type="Proteomes" id="UP000193045"/>
    </source>
</evidence>
<evidence type="ECO:0000313" key="1">
    <source>
        <dbReference type="EMBL" id="OSL06700.1"/>
    </source>
</evidence>
<name>A0A1X3JFN4_ECOLX</name>
<accession>A0A1X3JFN4</accession>
<protein>
    <submittedName>
        <fullName evidence="1">Uncharacterized protein</fullName>
    </submittedName>
</protein>
<dbReference type="Proteomes" id="UP000193045">
    <property type="component" value="Unassembled WGS sequence"/>
</dbReference>
<organism evidence="1 2">
    <name type="scientific">Escherichia coli H386</name>
    <dbReference type="NCBI Taxonomy" id="656397"/>
    <lineage>
        <taxon>Bacteria</taxon>
        <taxon>Pseudomonadati</taxon>
        <taxon>Pseudomonadota</taxon>
        <taxon>Gammaproteobacteria</taxon>
        <taxon>Enterobacterales</taxon>
        <taxon>Enterobacteriaceae</taxon>
        <taxon>Escherichia</taxon>
    </lineage>
</organism>
<dbReference type="AlphaFoldDB" id="A0A1X3JFN4"/>
<sequence>MRGSHKKNRRIIPPFFKAAIFFSLTLVKMITV</sequence>
<dbReference type="EMBL" id="ADJB01000070">
    <property type="protein sequence ID" value="OSL06700.1"/>
    <property type="molecule type" value="Genomic_DNA"/>
</dbReference>
<comment type="caution">
    <text evidence="1">The sequence shown here is derived from an EMBL/GenBank/DDBJ whole genome shotgun (WGS) entry which is preliminary data.</text>
</comment>
<reference evidence="1 2" key="1">
    <citation type="submission" date="2010-04" db="EMBL/GenBank/DDBJ databases">
        <title>The Genome Sequence of Escherichia coli H386.</title>
        <authorList>
            <consortium name="The Broad Institute Genome Sequencing Platform"/>
            <consortium name="The Broad Institute Genome Sequencing Center for Infectious Disease"/>
            <person name="Feldgarden M."/>
            <person name="Gordon D.M."/>
            <person name="Johnson J.R."/>
            <person name="Johnston B.D."/>
            <person name="Young S."/>
            <person name="Zeng Q."/>
            <person name="Koehrsen M."/>
            <person name="Alvarado L."/>
            <person name="Berlin A.M."/>
            <person name="Borenstein D."/>
            <person name="Chapman S.B."/>
            <person name="Chen Z."/>
            <person name="Engels R."/>
            <person name="Freedman E."/>
            <person name="Gellesch M."/>
            <person name="Goldberg J."/>
            <person name="Griggs A."/>
            <person name="Gujja S."/>
            <person name="Heilman E.R."/>
            <person name="Heiman D.I."/>
            <person name="Hepburn T.A."/>
            <person name="Howarth C."/>
            <person name="Jen D."/>
            <person name="Larson L."/>
            <person name="Mehta T."/>
            <person name="Park D."/>
            <person name="Pearson M."/>
            <person name="Richards J."/>
            <person name="Roberts A."/>
            <person name="Saif S."/>
            <person name="Shea T.D."/>
            <person name="Shenoy N."/>
            <person name="Sisk P."/>
            <person name="Stolte C."/>
            <person name="Sykes S.N."/>
            <person name="Walk T."/>
            <person name="White J."/>
            <person name="Yandava C."/>
            <person name="Haas B."/>
            <person name="Henn M.R."/>
            <person name="Nusbaum C."/>
            <person name="Birren B."/>
        </authorList>
    </citation>
    <scope>NUCLEOTIDE SEQUENCE [LARGE SCALE GENOMIC DNA]</scope>
    <source>
        <strain evidence="1 2">H386</strain>
    </source>
</reference>
<proteinExistence type="predicted"/>
<gene>
    <name evidence="1" type="ORF">ECVG_00492</name>
</gene>